<dbReference type="EMBL" id="AP035768">
    <property type="protein sequence ID" value="BFO16133.1"/>
    <property type="molecule type" value="Genomic_DNA"/>
</dbReference>
<evidence type="ECO:0000313" key="2">
    <source>
        <dbReference type="EMBL" id="BFO16133.1"/>
    </source>
</evidence>
<reference evidence="2" key="1">
    <citation type="submission" date="2024-06" db="EMBL/GenBank/DDBJ databases">
        <authorList>
            <consortium name="consrtm"/>
            <person name="Uemura M."/>
            <person name="Terahara T."/>
        </authorList>
    </citation>
    <scope>NUCLEOTIDE SEQUENCE</scope>
    <source>
        <strain evidence="2">KM77-8</strain>
    </source>
</reference>
<accession>A0AAT9HFS9</accession>
<proteinExistence type="predicted"/>
<dbReference type="InterPro" id="IPR015943">
    <property type="entry name" value="WD40/YVTN_repeat-like_dom_sf"/>
</dbReference>
<protein>
    <recommendedName>
        <fullName evidence="3">Virginiamycin B lyase</fullName>
    </recommendedName>
</protein>
<dbReference type="Gene3D" id="2.130.10.10">
    <property type="entry name" value="YVTN repeat-like/Quinoprotein amine dehydrogenase"/>
    <property type="match status" value="1"/>
</dbReference>
<dbReference type="AlphaFoldDB" id="A0AAT9HFS9"/>
<evidence type="ECO:0000256" key="1">
    <source>
        <dbReference type="SAM" id="MobiDB-lite"/>
    </source>
</evidence>
<name>A0AAT9HFS9_9ACTN</name>
<sequence>MPGAAPEGHRLAPACGPAMTTTGPDGALWFTEWGGDRVGTVTAEGVIEARSRRSVSRGGEVRGPELIGQGPGATSGSPEAPGGLRMDVSQVRKPVSTFRTKCGRSG</sequence>
<evidence type="ECO:0008006" key="3">
    <source>
        <dbReference type="Google" id="ProtNLM"/>
    </source>
</evidence>
<reference evidence="2" key="2">
    <citation type="submission" date="2024-07" db="EMBL/GenBank/DDBJ databases">
        <title>Streptomyces haneummycinica sp. nov., a new antibiotic-producing actinobacterium isolated from marine sediment.</title>
        <authorList>
            <person name="Uemura M."/>
            <person name="Hamada M."/>
            <person name="Hirano S."/>
            <person name="Kobayashi K."/>
            <person name="Ohshiro T."/>
            <person name="Kobayashi T."/>
            <person name="Terahara T."/>
        </authorList>
    </citation>
    <scope>NUCLEOTIDE SEQUENCE</scope>
    <source>
        <strain evidence="2">KM77-8</strain>
    </source>
</reference>
<organism evidence="2">
    <name type="scientific">Streptomyces haneummycinicus</name>
    <dbReference type="NCBI Taxonomy" id="3074435"/>
    <lineage>
        <taxon>Bacteria</taxon>
        <taxon>Bacillati</taxon>
        <taxon>Actinomycetota</taxon>
        <taxon>Actinomycetes</taxon>
        <taxon>Kitasatosporales</taxon>
        <taxon>Streptomycetaceae</taxon>
        <taxon>Streptomyces</taxon>
    </lineage>
</organism>
<gene>
    <name evidence="2" type="ORF">SHKM778_25210</name>
</gene>
<feature type="region of interest" description="Disordered" evidence="1">
    <location>
        <begin position="1"/>
        <end position="22"/>
    </location>
</feature>
<feature type="region of interest" description="Disordered" evidence="1">
    <location>
        <begin position="51"/>
        <end position="86"/>
    </location>
</feature>